<dbReference type="Proteomes" id="UP001524499">
    <property type="component" value="Unassembled WGS sequence"/>
</dbReference>
<gene>
    <name evidence="1" type="ORF">NP590_07880</name>
</gene>
<protein>
    <recommendedName>
        <fullName evidence="3">Ribbon-helix-helix protein CopG domain-containing protein</fullName>
    </recommendedName>
</protein>
<evidence type="ECO:0000313" key="1">
    <source>
        <dbReference type="EMBL" id="MCQ8104019.1"/>
    </source>
</evidence>
<accession>A0ABT1TFE2</accession>
<organism evidence="1 2">
    <name type="scientific">Methylomonas subterranea</name>
    <dbReference type="NCBI Taxonomy" id="2952225"/>
    <lineage>
        <taxon>Bacteria</taxon>
        <taxon>Pseudomonadati</taxon>
        <taxon>Pseudomonadota</taxon>
        <taxon>Gammaproteobacteria</taxon>
        <taxon>Methylococcales</taxon>
        <taxon>Methylococcaceae</taxon>
        <taxon>Methylomonas</taxon>
    </lineage>
</organism>
<sequence>MSKKDLPENWKISERSIRAIQVAFEFGTGVSEAIRREANKNGLSTSDQIRKLVQLDVKTPKRPRLTVSLNEDDYRKLAQRYGLDALDKAAIREAIRQELIAFGRGRVEESSG</sequence>
<keyword evidence="2" id="KW-1185">Reference proteome</keyword>
<reference evidence="1 2" key="1">
    <citation type="submission" date="2022-07" db="EMBL/GenBank/DDBJ databases">
        <title>Methylomonas rivi sp. nov., Methylomonas rosea sp. nov., Methylomonas aureus sp. nov. and Methylomonas subterranea sp. nov., four novel methanotrophs isolated from a freshwater creek and the deep terrestrial subsurface.</title>
        <authorList>
            <person name="Abin C."/>
            <person name="Sankaranarayanan K."/>
            <person name="Garner C."/>
            <person name="Sindelar R."/>
            <person name="Kotary K."/>
            <person name="Garner R."/>
            <person name="Barclay S."/>
            <person name="Lawson P."/>
            <person name="Krumholz L."/>
        </authorList>
    </citation>
    <scope>NUCLEOTIDE SEQUENCE [LARGE SCALE GENOMIC DNA]</scope>
    <source>
        <strain evidence="1 2">SURF-2</strain>
    </source>
</reference>
<proteinExistence type="predicted"/>
<evidence type="ECO:0000313" key="2">
    <source>
        <dbReference type="Proteomes" id="UP001524499"/>
    </source>
</evidence>
<name>A0ABT1TFE2_9GAMM</name>
<evidence type="ECO:0008006" key="3">
    <source>
        <dbReference type="Google" id="ProtNLM"/>
    </source>
</evidence>
<dbReference type="EMBL" id="JANIBJ010000012">
    <property type="protein sequence ID" value="MCQ8104019.1"/>
    <property type="molecule type" value="Genomic_DNA"/>
</dbReference>
<comment type="caution">
    <text evidence="1">The sequence shown here is derived from an EMBL/GenBank/DDBJ whole genome shotgun (WGS) entry which is preliminary data.</text>
</comment>
<dbReference type="RefSeq" id="WP_256601778.1">
    <property type="nucleotide sequence ID" value="NZ_JANIBJ010000012.1"/>
</dbReference>